<dbReference type="InterPro" id="IPR004843">
    <property type="entry name" value="Calcineurin-like_PHP"/>
</dbReference>
<dbReference type="RefSeq" id="WP_394827338.1">
    <property type="nucleotide sequence ID" value="NZ_CP089984.1"/>
</dbReference>
<keyword evidence="3" id="KW-0540">Nuclease</keyword>
<dbReference type="Gene3D" id="3.60.21.10">
    <property type="match status" value="1"/>
</dbReference>
<proteinExistence type="predicted"/>
<accession>A0ABZ2M6A3</accession>
<organism evidence="3 4">
    <name type="scientific">Pendulispora albinea</name>
    <dbReference type="NCBI Taxonomy" id="2741071"/>
    <lineage>
        <taxon>Bacteria</taxon>
        <taxon>Pseudomonadati</taxon>
        <taxon>Myxococcota</taxon>
        <taxon>Myxococcia</taxon>
        <taxon>Myxococcales</taxon>
        <taxon>Sorangiineae</taxon>
        <taxon>Pendulisporaceae</taxon>
        <taxon>Pendulispora</taxon>
    </lineage>
</organism>
<dbReference type="InterPro" id="IPR050535">
    <property type="entry name" value="DNA_Repair-Maintenance_Comp"/>
</dbReference>
<dbReference type="GO" id="GO:0004527">
    <property type="term" value="F:exonuclease activity"/>
    <property type="evidence" value="ECO:0007669"/>
    <property type="project" value="UniProtKB-KW"/>
</dbReference>
<dbReference type="InterPro" id="IPR029052">
    <property type="entry name" value="Metallo-depent_PP-like"/>
</dbReference>
<keyword evidence="4" id="KW-1185">Reference proteome</keyword>
<evidence type="ECO:0000313" key="4">
    <source>
        <dbReference type="Proteomes" id="UP001370348"/>
    </source>
</evidence>
<dbReference type="SUPFAM" id="SSF56300">
    <property type="entry name" value="Metallo-dependent phosphatases"/>
    <property type="match status" value="1"/>
</dbReference>
<dbReference type="PANTHER" id="PTHR30337">
    <property type="entry name" value="COMPONENT OF ATP-DEPENDENT DSDNA EXONUCLEASE"/>
    <property type="match status" value="1"/>
</dbReference>
<sequence length="382" mass="42986">MLRLLHTADWHLGRRFPSFAEEAERKLTRARVDVLERIFGLAERRMVHAVLCAGDLFDDPVPLPEWWEPLVEQLTKRSWKERPVFLLPGNHDPLLADSIWAKGSKFRSALPSWVHVVDKELFEFELPGHAVLHAVPCTSKAGQRDPTELIPTRAAGDSRIRIGMVHGSTFDMRDCQTNFPISRDAAIDRGLDYLAIGDTHGFRFVPPDRREPPTVYPGAPEPTAFDERDPGKVVIVSVNRRRKVSVETEVVAAWKWEEHAVTSMAELRQLRARTDLERSVVRLRIDMCVPAPEYEEAGRLLEELGGTAATHGRAGILQLDRTGLVLDTATIDAHCADLPDVLQSVVRRLRAEADAAEASDPRRAQIARRALVHLYQVTRKAS</sequence>
<evidence type="ECO:0000259" key="2">
    <source>
        <dbReference type="Pfam" id="PF00149"/>
    </source>
</evidence>
<dbReference type="Pfam" id="PF00149">
    <property type="entry name" value="Metallophos"/>
    <property type="match status" value="1"/>
</dbReference>
<reference evidence="3 4" key="1">
    <citation type="submission" date="2021-12" db="EMBL/GenBank/DDBJ databases">
        <title>Discovery of the Pendulisporaceae a myxobacterial family with distinct sporulation behavior and unique specialized metabolism.</title>
        <authorList>
            <person name="Garcia R."/>
            <person name="Popoff A."/>
            <person name="Bader C.D."/>
            <person name="Loehr J."/>
            <person name="Walesch S."/>
            <person name="Walt C."/>
            <person name="Boldt J."/>
            <person name="Bunk B."/>
            <person name="Haeckl F.J.F.P.J."/>
            <person name="Gunesch A.P."/>
            <person name="Birkelbach J."/>
            <person name="Nuebel U."/>
            <person name="Pietschmann T."/>
            <person name="Bach T."/>
            <person name="Mueller R."/>
        </authorList>
    </citation>
    <scope>NUCLEOTIDE SEQUENCE [LARGE SCALE GENOMIC DNA]</scope>
    <source>
        <strain evidence="3 4">MSr11954</strain>
    </source>
</reference>
<name>A0ABZ2M6A3_9BACT</name>
<dbReference type="CDD" id="cd00840">
    <property type="entry name" value="MPP_Mre11_N"/>
    <property type="match status" value="1"/>
</dbReference>
<keyword evidence="3" id="KW-0269">Exonuclease</keyword>
<evidence type="ECO:0000313" key="3">
    <source>
        <dbReference type="EMBL" id="WXB17697.1"/>
    </source>
</evidence>
<protein>
    <submittedName>
        <fullName evidence="3">DNA repair exonuclease</fullName>
    </submittedName>
</protein>
<dbReference type="Proteomes" id="UP001370348">
    <property type="component" value="Chromosome"/>
</dbReference>
<gene>
    <name evidence="3" type="ORF">LZC94_10590</name>
</gene>
<evidence type="ECO:0000256" key="1">
    <source>
        <dbReference type="ARBA" id="ARBA00022801"/>
    </source>
</evidence>
<feature type="domain" description="Calcineurin-like phosphoesterase" evidence="2">
    <location>
        <begin position="2"/>
        <end position="201"/>
    </location>
</feature>
<dbReference type="EMBL" id="CP089984">
    <property type="protein sequence ID" value="WXB17697.1"/>
    <property type="molecule type" value="Genomic_DNA"/>
</dbReference>
<dbReference type="InterPro" id="IPR041796">
    <property type="entry name" value="Mre11_N"/>
</dbReference>
<keyword evidence="1" id="KW-0378">Hydrolase</keyword>